<keyword evidence="2" id="KW-0808">Transferase</keyword>
<feature type="compositionally biased region" description="Low complexity" evidence="7">
    <location>
        <begin position="533"/>
        <end position="563"/>
    </location>
</feature>
<feature type="compositionally biased region" description="Low complexity" evidence="7">
    <location>
        <begin position="344"/>
        <end position="357"/>
    </location>
</feature>
<feature type="compositionally biased region" description="Low complexity" evidence="7">
    <location>
        <begin position="632"/>
        <end position="661"/>
    </location>
</feature>
<evidence type="ECO:0000313" key="8">
    <source>
        <dbReference type="EMBL" id="CAE0492052.1"/>
    </source>
</evidence>
<evidence type="ECO:0000256" key="1">
    <source>
        <dbReference type="ARBA" id="ARBA00012023"/>
    </source>
</evidence>
<dbReference type="AlphaFoldDB" id="A0A7S3QSR8"/>
<keyword evidence="4" id="KW-0418">Kinase</keyword>
<protein>
    <recommendedName>
        <fullName evidence="1">inositol-pentakisphosphate 2-kinase</fullName>
        <ecNumber evidence="1">2.7.1.158</ecNumber>
    </recommendedName>
    <alternativeName>
        <fullName evidence="6">Ins(1,3,4,5,6)P5 2-kinase</fullName>
    </alternativeName>
</protein>
<feature type="compositionally biased region" description="Pro residues" evidence="7">
    <location>
        <begin position="160"/>
        <end position="169"/>
    </location>
</feature>
<feature type="region of interest" description="Disordered" evidence="7">
    <location>
        <begin position="150"/>
        <end position="173"/>
    </location>
</feature>
<sequence length="772" mass="78593">MHSLLKHLQGRGMLSAYDPRDFFSRDPHRVAKALRALFAVPNNNIRVFLAGKLIFSGAQQEQQHSKEPTSHYRHCSLDLARYLGSNHGMHTVRSTDSLVGHAGHTHSMSRAGSSLGRAGSSGCRMARASSYCGLAGLADRENRPRILGKERSTSFAQSGVPPPPAPSPHPKWMRGLEHQLMPFLAVAMASSESAAAAAASAAARVDMQQRVARARRAAAAAPMPPHAKQVPTAAAGSTGACPVAFGGRGTAAASGCAGASPSALGGAGGAGPAGAGSFGGGGHYGSGIGFAERETATPSSAPSSPEGFSKQHLQQQQQQQYAQPSTLSRSRTPPHPSKPRPSLAVPAQSATTTAVTSPPTPTIAPRSARVPTTDTAITTAREANNTLTADHAIPSLTSTCPPSIANSNITTAAGIAREGGSCNQPSTAADTLKESPTEARADLHQPMAIATAPPHTLTPPLPTEQRAAPSSSTPIHPGPSSYLPATGAGNGMSSSPVRAGLPSSPAAAKPQSPWPTTMLQPEGDRETSEEAAHAASPLTAAPPQQPPQQQQQPPILSAPAAPALRISTNPLSPPSPQHPALTPPSSTFAFFTLPAAPSTPPLTPSLATSPLNPSPFASAFTSTLLTAPNMAPPGTTTSLLPTASTPATPTAASDAAAAEPSQVPQALTGPTGDPAADSPLTPPLHASSAPALNTLTDSLSELPPVRRLGAVGNAVGKSTGFLSSLADSHDTKGVLGGRDSSIRALQVSAWVTAGWRWAGPRFLVHVFGGQRS</sequence>
<evidence type="ECO:0000256" key="6">
    <source>
        <dbReference type="ARBA" id="ARBA00029574"/>
    </source>
</evidence>
<feature type="region of interest" description="Disordered" evidence="7">
    <location>
        <begin position="251"/>
        <end position="272"/>
    </location>
</feature>
<feature type="compositionally biased region" description="Basic and acidic residues" evidence="7">
    <location>
        <begin position="522"/>
        <end position="532"/>
    </location>
</feature>
<accession>A0A7S3QSR8</accession>
<dbReference type="InterPro" id="IPR009286">
    <property type="entry name" value="Ins_P5_2-kin"/>
</dbReference>
<keyword evidence="5" id="KW-0067">ATP-binding</keyword>
<dbReference type="EC" id="2.7.1.158" evidence="1"/>
<dbReference type="PANTHER" id="PTHR14456">
    <property type="entry name" value="INOSITOL POLYPHOSPHATE KINASE 1"/>
    <property type="match status" value="1"/>
</dbReference>
<name>A0A7S3QSR8_DUNTE</name>
<feature type="compositionally biased region" description="Low complexity" evidence="7">
    <location>
        <begin position="502"/>
        <end position="515"/>
    </location>
</feature>
<dbReference type="GO" id="GO:0005524">
    <property type="term" value="F:ATP binding"/>
    <property type="evidence" value="ECO:0007669"/>
    <property type="project" value="UniProtKB-KW"/>
</dbReference>
<feature type="region of interest" description="Disordered" evidence="7">
    <location>
        <begin position="294"/>
        <end position="372"/>
    </location>
</feature>
<evidence type="ECO:0000256" key="3">
    <source>
        <dbReference type="ARBA" id="ARBA00022741"/>
    </source>
</evidence>
<dbReference type="GO" id="GO:0005634">
    <property type="term" value="C:nucleus"/>
    <property type="evidence" value="ECO:0007669"/>
    <property type="project" value="TreeGrafter"/>
</dbReference>
<reference evidence="8" key="1">
    <citation type="submission" date="2021-01" db="EMBL/GenBank/DDBJ databases">
        <authorList>
            <person name="Corre E."/>
            <person name="Pelletier E."/>
            <person name="Niang G."/>
            <person name="Scheremetjew M."/>
            <person name="Finn R."/>
            <person name="Kale V."/>
            <person name="Holt S."/>
            <person name="Cochrane G."/>
            <person name="Meng A."/>
            <person name="Brown T."/>
            <person name="Cohen L."/>
        </authorList>
    </citation>
    <scope>NUCLEOTIDE SEQUENCE</scope>
    <source>
        <strain evidence="8">CCMP1320</strain>
    </source>
</reference>
<organism evidence="8">
    <name type="scientific">Dunaliella tertiolecta</name>
    <name type="common">Green alga</name>
    <dbReference type="NCBI Taxonomy" id="3047"/>
    <lineage>
        <taxon>Eukaryota</taxon>
        <taxon>Viridiplantae</taxon>
        <taxon>Chlorophyta</taxon>
        <taxon>core chlorophytes</taxon>
        <taxon>Chlorophyceae</taxon>
        <taxon>CS clade</taxon>
        <taxon>Chlamydomonadales</taxon>
        <taxon>Dunaliellaceae</taxon>
        <taxon>Dunaliella</taxon>
    </lineage>
</organism>
<dbReference type="GO" id="GO:0032958">
    <property type="term" value="P:inositol phosphate biosynthetic process"/>
    <property type="evidence" value="ECO:0007669"/>
    <property type="project" value="TreeGrafter"/>
</dbReference>
<feature type="region of interest" description="Disordered" evidence="7">
    <location>
        <begin position="451"/>
        <end position="586"/>
    </location>
</feature>
<proteinExistence type="predicted"/>
<feature type="compositionally biased region" description="Low complexity" evidence="7">
    <location>
        <begin position="251"/>
        <end position="264"/>
    </location>
</feature>
<dbReference type="EMBL" id="HBIP01012542">
    <property type="protein sequence ID" value="CAE0492052.1"/>
    <property type="molecule type" value="Transcribed_RNA"/>
</dbReference>
<feature type="compositionally biased region" description="Low complexity" evidence="7">
    <location>
        <begin position="296"/>
        <end position="305"/>
    </location>
</feature>
<gene>
    <name evidence="8" type="ORF">DTER00134_LOCUS7125</name>
</gene>
<evidence type="ECO:0000256" key="4">
    <source>
        <dbReference type="ARBA" id="ARBA00022777"/>
    </source>
</evidence>
<evidence type="ECO:0000256" key="7">
    <source>
        <dbReference type="SAM" id="MobiDB-lite"/>
    </source>
</evidence>
<dbReference type="PANTHER" id="PTHR14456:SF2">
    <property type="entry name" value="INOSITOL-PENTAKISPHOSPHATE 2-KINASE"/>
    <property type="match status" value="1"/>
</dbReference>
<feature type="region of interest" description="Disordered" evidence="7">
    <location>
        <begin position="627"/>
        <end position="690"/>
    </location>
</feature>
<evidence type="ECO:0000256" key="2">
    <source>
        <dbReference type="ARBA" id="ARBA00022679"/>
    </source>
</evidence>
<keyword evidence="3" id="KW-0547">Nucleotide-binding</keyword>
<dbReference type="GO" id="GO:0035299">
    <property type="term" value="F:inositol-1,3,4,5,6-pentakisphosphate 2-kinase activity"/>
    <property type="evidence" value="ECO:0007669"/>
    <property type="project" value="UniProtKB-EC"/>
</dbReference>
<dbReference type="Pfam" id="PF06090">
    <property type="entry name" value="Ins_P5_2-kin"/>
    <property type="match status" value="1"/>
</dbReference>
<evidence type="ECO:0000256" key="5">
    <source>
        <dbReference type="ARBA" id="ARBA00022840"/>
    </source>
</evidence>
<feature type="compositionally biased region" description="Polar residues" evidence="7">
    <location>
        <begin position="321"/>
        <end position="331"/>
    </location>
</feature>